<feature type="domain" description="Zn(2)-C6 fungal-type" evidence="4">
    <location>
        <begin position="10"/>
        <end position="40"/>
    </location>
</feature>
<feature type="compositionally biased region" description="Low complexity" evidence="3">
    <location>
        <begin position="130"/>
        <end position="141"/>
    </location>
</feature>
<dbReference type="GO" id="GO:0000981">
    <property type="term" value="F:DNA-binding transcription factor activity, RNA polymerase II-specific"/>
    <property type="evidence" value="ECO:0007669"/>
    <property type="project" value="InterPro"/>
</dbReference>
<evidence type="ECO:0000256" key="3">
    <source>
        <dbReference type="SAM" id="MobiDB-lite"/>
    </source>
</evidence>
<feature type="compositionally biased region" description="Basic residues" evidence="3">
    <location>
        <begin position="66"/>
        <end position="78"/>
    </location>
</feature>
<dbReference type="CDD" id="cd00067">
    <property type="entry name" value="GAL4"/>
    <property type="match status" value="1"/>
</dbReference>
<dbReference type="Pfam" id="PF11951">
    <property type="entry name" value="Fungal_trans_2"/>
    <property type="match status" value="1"/>
</dbReference>
<feature type="region of interest" description="Disordered" evidence="3">
    <location>
        <begin position="66"/>
        <end position="150"/>
    </location>
</feature>
<evidence type="ECO:0000313" key="5">
    <source>
        <dbReference type="EMBL" id="KAF4458527.1"/>
    </source>
</evidence>
<dbReference type="Proteomes" id="UP000554235">
    <property type="component" value="Unassembled WGS sequence"/>
</dbReference>
<name>A0A8H4KWG9_9HYPO</name>
<dbReference type="PANTHER" id="PTHR37534">
    <property type="entry name" value="TRANSCRIPTIONAL ACTIVATOR PROTEIN UGA3"/>
    <property type="match status" value="1"/>
</dbReference>
<dbReference type="AlphaFoldDB" id="A0A8H4KWG9"/>
<proteinExistence type="predicted"/>
<gene>
    <name evidence="5" type="ORF">FALBO_14731</name>
</gene>
<evidence type="ECO:0000256" key="2">
    <source>
        <dbReference type="ARBA" id="ARBA00023242"/>
    </source>
</evidence>
<dbReference type="GO" id="GO:0005634">
    <property type="term" value="C:nucleus"/>
    <property type="evidence" value="ECO:0007669"/>
    <property type="project" value="UniProtKB-SubCell"/>
</dbReference>
<evidence type="ECO:0000313" key="6">
    <source>
        <dbReference type="Proteomes" id="UP000554235"/>
    </source>
</evidence>
<keyword evidence="6" id="KW-1185">Reference proteome</keyword>
<dbReference type="OrthoDB" id="3251668at2759"/>
<dbReference type="SUPFAM" id="SSF57701">
    <property type="entry name" value="Zn2/Cys6 DNA-binding domain"/>
    <property type="match status" value="1"/>
</dbReference>
<dbReference type="PANTHER" id="PTHR37534:SF20">
    <property type="entry name" value="PRO1A C6 ZINK-FINGER PROTEIN"/>
    <property type="match status" value="1"/>
</dbReference>
<dbReference type="PROSITE" id="PS00463">
    <property type="entry name" value="ZN2_CY6_FUNGAL_1"/>
    <property type="match status" value="1"/>
</dbReference>
<dbReference type="PROSITE" id="PS50048">
    <property type="entry name" value="ZN2_CY6_FUNGAL_2"/>
    <property type="match status" value="1"/>
</dbReference>
<accession>A0A8H4KWG9</accession>
<protein>
    <submittedName>
        <fullName evidence="5">Transcriptional regulatory UME6</fullName>
    </submittedName>
</protein>
<dbReference type="GO" id="GO:0008270">
    <property type="term" value="F:zinc ion binding"/>
    <property type="evidence" value="ECO:0007669"/>
    <property type="project" value="InterPro"/>
</dbReference>
<comment type="caution">
    <text evidence="5">The sequence shown here is derived from an EMBL/GenBank/DDBJ whole genome shotgun (WGS) entry which is preliminary data.</text>
</comment>
<dbReference type="Gene3D" id="4.10.240.10">
    <property type="entry name" value="Zn(2)-C6 fungal-type DNA-binding domain"/>
    <property type="match status" value="1"/>
</dbReference>
<dbReference type="InterPro" id="IPR036864">
    <property type="entry name" value="Zn2-C6_fun-type_DNA-bd_sf"/>
</dbReference>
<evidence type="ECO:0000256" key="1">
    <source>
        <dbReference type="ARBA" id="ARBA00004123"/>
    </source>
</evidence>
<organism evidence="5 6">
    <name type="scientific">Fusarium albosuccineum</name>
    <dbReference type="NCBI Taxonomy" id="1237068"/>
    <lineage>
        <taxon>Eukaryota</taxon>
        <taxon>Fungi</taxon>
        <taxon>Dikarya</taxon>
        <taxon>Ascomycota</taxon>
        <taxon>Pezizomycotina</taxon>
        <taxon>Sordariomycetes</taxon>
        <taxon>Hypocreomycetidae</taxon>
        <taxon>Hypocreales</taxon>
        <taxon>Nectriaceae</taxon>
        <taxon>Fusarium</taxon>
        <taxon>Fusarium decemcellulare species complex</taxon>
    </lineage>
</organism>
<dbReference type="Pfam" id="PF00172">
    <property type="entry name" value="Zn_clus"/>
    <property type="match status" value="1"/>
</dbReference>
<dbReference type="InterPro" id="IPR001138">
    <property type="entry name" value="Zn2Cys6_DnaBD"/>
</dbReference>
<dbReference type="EMBL" id="JAADYS010002433">
    <property type="protein sequence ID" value="KAF4458527.1"/>
    <property type="molecule type" value="Genomic_DNA"/>
</dbReference>
<dbReference type="InterPro" id="IPR021858">
    <property type="entry name" value="Fun_TF"/>
</dbReference>
<keyword evidence="2" id="KW-0539">Nucleus</keyword>
<reference evidence="5 6" key="1">
    <citation type="submission" date="2020-01" db="EMBL/GenBank/DDBJ databases">
        <title>Identification and distribution of gene clusters putatively required for synthesis of sphingolipid metabolism inhibitors in phylogenetically diverse species of the filamentous fungus Fusarium.</title>
        <authorList>
            <person name="Kim H.-S."/>
            <person name="Busman M."/>
            <person name="Brown D.W."/>
            <person name="Divon H."/>
            <person name="Uhlig S."/>
            <person name="Proctor R.H."/>
        </authorList>
    </citation>
    <scope>NUCLEOTIDE SEQUENCE [LARGE SCALE GENOMIC DNA]</scope>
    <source>
        <strain evidence="5 6">NRRL 20459</strain>
    </source>
</reference>
<evidence type="ECO:0000259" key="4">
    <source>
        <dbReference type="PROSITE" id="PS50048"/>
    </source>
</evidence>
<comment type="subcellular location">
    <subcellularLocation>
        <location evidence="1">Nucleus</location>
    </subcellularLocation>
</comment>
<dbReference type="SMART" id="SM00066">
    <property type="entry name" value="GAL4"/>
    <property type="match status" value="1"/>
</dbReference>
<sequence>MPPAAKTLSSCWICRLRHKKCDAALPKCRNCDALEIDCLYSAEKPGWMDNGTKQRDMADRVKVQVKRNAKERRGRRMIQKITREIEGSKSPPPPVTLTHSSADSDRTRTSTSSATAEPQVSSQDAAGPETTISSHTSSSGTRIDGPLCRPRNGTTQSFLGTIAQGPLVFQNEQDLRFVTTYTDYIFPLLHPLYHPTFFEGGRAWLLVFAMSSPESCQLIISMATYFVSVCPIYPGASHRMCAVHTWEEVQSQSELAVKGMQQRVEVASRRSVAENLGESMHLLGDILLLIRFETMTGSSQWKVHLDAATCLFEQILSSPELVDDAWRLPFDLRLLSSGLPLEVAPEDAEKFAAFQTEFRFFTALVIISDILSSTALEQPPRLRAHHERVLGNANAPRLNLKYVVGCENWVFTTIAEIVEIDLWKKQTKRNGTFSLTDLIQRSANVFQVLDKGRAALDESSNDGICVSRGPGGMFSKFDLTTQPPYDPKAYAIVTRIWIDSARLYLLVVMSGWHPESSGIREIVSKNLEQFDSLPSPGWLLSLAWPFCVTSCLVTRAEESTVRRIYEATESAKNIGPISEAMKTAEGIWKQRDKIDNETWDMAACFKGIALLM</sequence>